<sequence>MSCLRREDELKLKELTELAAAVGRQNLPEDDQLVMLYLEDRFNRFLEEGLRRLRGESDGGKATGLSNLFRTKLMTSLPRRVHSVKLPESQPPNANKNLHGEERSLDAIVRTPNERFVTSPPRPAAGKLWTWVLDDLAVGGVPHSDTKEDGAGHMLELWRQCLARGGSMLLVVSCLEVGEVIPPGFATLQDWERFPGVVDYYSVPFIPPEKQGNPPRVETEILEVLHTVCKSVYSALPFVDAGQVDTQKKLLDSTGHCSMFRFGGRKRRALLKFSHQPIVYIMCKTGLTRAWVFAMAYLMSQYGMGYPEAEQLLHKLRPFHPSPTQVEMALTFSTAIKPRHTEGRSEEHRYLELLAQVLSLSPSYRSRLLCDLKRST</sequence>
<dbReference type="AlphaFoldDB" id="A0A3R7MQC1"/>
<dbReference type="SUPFAM" id="SSF52799">
    <property type="entry name" value="(Phosphotyrosine protein) phosphatases II"/>
    <property type="match status" value="1"/>
</dbReference>
<comment type="caution">
    <text evidence="1">The sequence shown here is derived from an EMBL/GenBank/DDBJ whole genome shotgun (WGS) entry which is preliminary data.</text>
</comment>
<dbReference type="Gene3D" id="3.90.190.10">
    <property type="entry name" value="Protein tyrosine phosphatase superfamily"/>
    <property type="match status" value="1"/>
</dbReference>
<evidence type="ECO:0000313" key="2">
    <source>
        <dbReference type="Proteomes" id="UP000283634"/>
    </source>
</evidence>
<organism evidence="1 2">
    <name type="scientific">Trypanosoma rangeli</name>
    <dbReference type="NCBI Taxonomy" id="5698"/>
    <lineage>
        <taxon>Eukaryota</taxon>
        <taxon>Discoba</taxon>
        <taxon>Euglenozoa</taxon>
        <taxon>Kinetoplastea</taxon>
        <taxon>Metakinetoplastina</taxon>
        <taxon>Trypanosomatida</taxon>
        <taxon>Trypanosomatidae</taxon>
        <taxon>Trypanosoma</taxon>
        <taxon>Herpetosoma</taxon>
    </lineage>
</organism>
<keyword evidence="2" id="KW-1185">Reference proteome</keyword>
<evidence type="ECO:0000313" key="1">
    <source>
        <dbReference type="EMBL" id="RNF06515.1"/>
    </source>
</evidence>
<reference evidence="1 2" key="1">
    <citation type="journal article" date="2018" name="BMC Genomics">
        <title>Genomic comparison of Trypanosoma conorhini and Trypanosoma rangeli to Trypanosoma cruzi strains of high and low virulence.</title>
        <authorList>
            <person name="Bradwell K.R."/>
            <person name="Koparde V.N."/>
            <person name="Matveyev A.V."/>
            <person name="Serrano M.G."/>
            <person name="Alves J.M."/>
            <person name="Parikh H."/>
            <person name="Huang B."/>
            <person name="Lee V."/>
            <person name="Espinosa-Alvarez O."/>
            <person name="Ortiz P.A."/>
            <person name="Costa-Martins A.G."/>
            <person name="Teixeira M.M."/>
            <person name="Buck G.A."/>
        </authorList>
    </citation>
    <scope>NUCLEOTIDE SEQUENCE [LARGE SCALE GENOMIC DNA]</scope>
    <source>
        <strain evidence="1 2">AM80</strain>
    </source>
</reference>
<gene>
    <name evidence="1" type="ORF">TraAM80_04021</name>
</gene>
<dbReference type="GeneID" id="40327954"/>
<dbReference type="RefSeq" id="XP_029239302.1">
    <property type="nucleotide sequence ID" value="XM_029380966.1"/>
</dbReference>
<dbReference type="OrthoDB" id="250892at2759"/>
<dbReference type="Proteomes" id="UP000283634">
    <property type="component" value="Unassembled WGS sequence"/>
</dbReference>
<name>A0A3R7MQC1_TRYRA</name>
<protein>
    <submittedName>
        <fullName evidence="1">Uncharacterized protein</fullName>
    </submittedName>
</protein>
<dbReference type="OMA" id="GPTHRIR"/>
<accession>A0A3R7MQC1</accession>
<proteinExistence type="predicted"/>
<dbReference type="EMBL" id="MKGL01000107">
    <property type="protein sequence ID" value="RNF06515.1"/>
    <property type="molecule type" value="Genomic_DNA"/>
</dbReference>
<dbReference type="InterPro" id="IPR029021">
    <property type="entry name" value="Prot-tyrosine_phosphatase-like"/>
</dbReference>